<keyword evidence="1" id="KW-0175">Coiled coil</keyword>
<evidence type="ECO:0000256" key="1">
    <source>
        <dbReference type="SAM" id="Coils"/>
    </source>
</evidence>
<name>A0A225WAM5_9STRA</name>
<keyword evidence="3" id="KW-1185">Reference proteome</keyword>
<proteinExistence type="predicted"/>
<dbReference type="Proteomes" id="UP000198211">
    <property type="component" value="Unassembled WGS sequence"/>
</dbReference>
<accession>A0A225WAM5</accession>
<protein>
    <submittedName>
        <fullName evidence="2">Retrotransposon protein</fullName>
    </submittedName>
</protein>
<dbReference type="OrthoDB" id="162055at2759"/>
<organism evidence="2 3">
    <name type="scientific">Phytophthora megakarya</name>
    <dbReference type="NCBI Taxonomy" id="4795"/>
    <lineage>
        <taxon>Eukaryota</taxon>
        <taxon>Sar</taxon>
        <taxon>Stramenopiles</taxon>
        <taxon>Oomycota</taxon>
        <taxon>Peronosporomycetes</taxon>
        <taxon>Peronosporales</taxon>
        <taxon>Peronosporaceae</taxon>
        <taxon>Phytophthora</taxon>
    </lineage>
</organism>
<dbReference type="AlphaFoldDB" id="A0A225WAM5"/>
<feature type="coiled-coil region" evidence="1">
    <location>
        <begin position="76"/>
        <end position="103"/>
    </location>
</feature>
<comment type="caution">
    <text evidence="2">The sequence shown here is derived from an EMBL/GenBank/DDBJ whole genome shotgun (WGS) entry which is preliminary data.</text>
</comment>
<reference evidence="3" key="1">
    <citation type="submission" date="2017-03" db="EMBL/GenBank/DDBJ databases">
        <title>Phytopthora megakarya and P. palmivora, two closely related causual agents of cacao black pod achieved similar genome size and gene model numbers by different mechanisms.</title>
        <authorList>
            <person name="Ali S."/>
            <person name="Shao J."/>
            <person name="Larry D.J."/>
            <person name="Kronmiller B."/>
            <person name="Shen D."/>
            <person name="Strem M.D."/>
            <person name="Melnick R.L."/>
            <person name="Guiltinan M.J."/>
            <person name="Tyler B.M."/>
            <person name="Meinhardt L.W."/>
            <person name="Bailey B.A."/>
        </authorList>
    </citation>
    <scope>NUCLEOTIDE SEQUENCE [LARGE SCALE GENOMIC DNA]</scope>
    <source>
        <strain evidence="3">zdho120</strain>
    </source>
</reference>
<evidence type="ECO:0000313" key="3">
    <source>
        <dbReference type="Proteomes" id="UP000198211"/>
    </source>
</evidence>
<sequence length="130" mass="14793">MAKVNGPTTLSLIIYELSFRHTKMTGVNSEFAYNSRFHSSTGMSPFVVDLGYNPRSVDDLVLPTQRGHSQSSLRFLDKQQVILQQCQDELETAQATMKYFRDRNRPTYQLEPGDQDLLDTINPDLLHVGV</sequence>
<dbReference type="EMBL" id="NBNE01001392">
    <property type="protein sequence ID" value="OWZ14199.1"/>
    <property type="molecule type" value="Genomic_DNA"/>
</dbReference>
<evidence type="ECO:0000313" key="2">
    <source>
        <dbReference type="EMBL" id="OWZ14199.1"/>
    </source>
</evidence>
<gene>
    <name evidence="2" type="ORF">PHMEG_00012355</name>
</gene>